<evidence type="ECO:0000256" key="1">
    <source>
        <dbReference type="ARBA" id="ARBA00004477"/>
    </source>
</evidence>
<feature type="transmembrane region" description="Helical" evidence="9">
    <location>
        <begin position="15"/>
        <end position="37"/>
    </location>
</feature>
<comment type="subcellular location">
    <subcellularLocation>
        <location evidence="1">Endoplasmic reticulum membrane</location>
        <topology evidence="1">Multi-pass membrane protein</topology>
    </subcellularLocation>
</comment>
<evidence type="ECO:0000256" key="6">
    <source>
        <dbReference type="ARBA" id="ARBA00022824"/>
    </source>
</evidence>
<keyword evidence="6" id="KW-0256">Endoplasmic reticulum</keyword>
<proteinExistence type="inferred from homology"/>
<keyword evidence="4" id="KW-0337">GPI-anchor biosynthesis</keyword>
<keyword evidence="7 9" id="KW-1133">Transmembrane helix</keyword>
<dbReference type="GO" id="GO:0042765">
    <property type="term" value="C:GPI-anchor transamidase complex"/>
    <property type="evidence" value="ECO:0007669"/>
    <property type="project" value="InterPro"/>
</dbReference>
<reference evidence="10 11" key="1">
    <citation type="submission" date="2016-09" db="EMBL/GenBank/DDBJ databases">
        <title>Extensive genetic diversity and differential bi-allelic expression allows diatom success in the polar Southern Ocean.</title>
        <authorList>
            <consortium name="DOE Joint Genome Institute"/>
            <person name="Mock T."/>
            <person name="Otillar R.P."/>
            <person name="Strauss J."/>
            <person name="Dupont C."/>
            <person name="Frickenhaus S."/>
            <person name="Maumus F."/>
            <person name="Mcmullan M."/>
            <person name="Sanges R."/>
            <person name="Schmutz J."/>
            <person name="Toseland A."/>
            <person name="Valas R."/>
            <person name="Veluchamy A."/>
            <person name="Ward B.J."/>
            <person name="Allen A."/>
            <person name="Barry K."/>
            <person name="Falciatore A."/>
            <person name="Ferrante M."/>
            <person name="Fortunato A.E."/>
            <person name="Gloeckner G."/>
            <person name="Gruber A."/>
            <person name="Hipkin R."/>
            <person name="Janech M."/>
            <person name="Kroth P."/>
            <person name="Leese F."/>
            <person name="Lindquist E."/>
            <person name="Lyon B.R."/>
            <person name="Martin J."/>
            <person name="Mayer C."/>
            <person name="Parker M."/>
            <person name="Quesneville H."/>
            <person name="Raymond J."/>
            <person name="Uhlig C."/>
            <person name="Valentin K.U."/>
            <person name="Worden A.Z."/>
            <person name="Armbrust E.V."/>
            <person name="Bowler C."/>
            <person name="Green B."/>
            <person name="Moulton V."/>
            <person name="Van Oosterhout C."/>
            <person name="Grigoriev I."/>
        </authorList>
    </citation>
    <scope>NUCLEOTIDE SEQUENCE [LARGE SCALE GENOMIC DNA]</scope>
    <source>
        <strain evidence="10 11">CCMP1102</strain>
    </source>
</reference>
<dbReference type="EMBL" id="KV784359">
    <property type="protein sequence ID" value="OEU15161.1"/>
    <property type="molecule type" value="Genomic_DNA"/>
</dbReference>
<evidence type="ECO:0000256" key="3">
    <source>
        <dbReference type="ARBA" id="ARBA00010026"/>
    </source>
</evidence>
<dbReference type="UniPathway" id="UPA00196"/>
<accession>A0A1E7FAH3</accession>
<feature type="transmembrane region" description="Helical" evidence="9">
    <location>
        <begin position="49"/>
        <end position="72"/>
    </location>
</feature>
<evidence type="ECO:0000256" key="5">
    <source>
        <dbReference type="ARBA" id="ARBA00022692"/>
    </source>
</evidence>
<dbReference type="PANTHER" id="PTHR13121:SF0">
    <property type="entry name" value="PHOSPHATIDYLINOSITOL GLYCAN ANCHOR BIOSYNTHESIS CLASS U PROTEIN"/>
    <property type="match status" value="1"/>
</dbReference>
<dbReference type="InterPro" id="IPR009600">
    <property type="entry name" value="PIG-U"/>
</dbReference>
<dbReference type="GO" id="GO:0016255">
    <property type="term" value="P:attachment of GPI anchor to protein"/>
    <property type="evidence" value="ECO:0007669"/>
    <property type="project" value="InterPro"/>
</dbReference>
<evidence type="ECO:0000313" key="10">
    <source>
        <dbReference type="EMBL" id="OEU15161.1"/>
    </source>
</evidence>
<feature type="transmembrane region" description="Helical" evidence="9">
    <location>
        <begin position="84"/>
        <end position="104"/>
    </location>
</feature>
<sequence>MQWYFRMQIFSRFRAYFGTIFALFPFVLVGPIFIRFIKYPGVLIATLSMVWTIYRPVQVLYDANLALCFFLFSPQSLARMGSSAFVALCCLMVPVLLNIVDHWMWLDVNNGNANYMFFQCLAYNVFLAIILGQFTSASMQRDKALRLTFRKELERGLSNAG</sequence>
<feature type="transmembrane region" description="Helical" evidence="9">
    <location>
        <begin position="116"/>
        <end position="137"/>
    </location>
</feature>
<dbReference type="PANTHER" id="PTHR13121">
    <property type="entry name" value="GPI TRANSAMIDASE COMPONENT PIG-U"/>
    <property type="match status" value="1"/>
</dbReference>
<comment type="pathway">
    <text evidence="2">Glycolipid biosynthesis; glycosylphosphatidylinositol-anchor biosynthesis.</text>
</comment>
<gene>
    <name evidence="10" type="ORF">FRACYDRAFT_275565</name>
</gene>
<evidence type="ECO:0000256" key="8">
    <source>
        <dbReference type="ARBA" id="ARBA00023136"/>
    </source>
</evidence>
<evidence type="ECO:0000256" key="7">
    <source>
        <dbReference type="ARBA" id="ARBA00022989"/>
    </source>
</evidence>
<dbReference type="OrthoDB" id="549017at2759"/>
<keyword evidence="8 9" id="KW-0472">Membrane</keyword>
<comment type="similarity">
    <text evidence="3">Belongs to the PIGU family.</text>
</comment>
<keyword evidence="5 9" id="KW-0812">Transmembrane</keyword>
<dbReference type="Pfam" id="PF06728">
    <property type="entry name" value="PIG-U"/>
    <property type="match status" value="1"/>
</dbReference>
<dbReference type="GO" id="GO:0006506">
    <property type="term" value="P:GPI anchor biosynthetic process"/>
    <property type="evidence" value="ECO:0007669"/>
    <property type="project" value="UniProtKB-UniPathway"/>
</dbReference>
<evidence type="ECO:0000256" key="4">
    <source>
        <dbReference type="ARBA" id="ARBA00022502"/>
    </source>
</evidence>
<keyword evidence="11" id="KW-1185">Reference proteome</keyword>
<evidence type="ECO:0000256" key="2">
    <source>
        <dbReference type="ARBA" id="ARBA00004687"/>
    </source>
</evidence>
<dbReference type="AlphaFoldDB" id="A0A1E7FAH3"/>
<organism evidence="10 11">
    <name type="scientific">Fragilariopsis cylindrus CCMP1102</name>
    <dbReference type="NCBI Taxonomy" id="635003"/>
    <lineage>
        <taxon>Eukaryota</taxon>
        <taxon>Sar</taxon>
        <taxon>Stramenopiles</taxon>
        <taxon>Ochrophyta</taxon>
        <taxon>Bacillariophyta</taxon>
        <taxon>Bacillariophyceae</taxon>
        <taxon>Bacillariophycidae</taxon>
        <taxon>Bacillariales</taxon>
        <taxon>Bacillariaceae</taxon>
        <taxon>Fragilariopsis</taxon>
    </lineage>
</organism>
<evidence type="ECO:0000313" key="11">
    <source>
        <dbReference type="Proteomes" id="UP000095751"/>
    </source>
</evidence>
<dbReference type="Proteomes" id="UP000095751">
    <property type="component" value="Unassembled WGS sequence"/>
</dbReference>
<protein>
    <submittedName>
        <fullName evidence="10">Uncharacterized protein</fullName>
    </submittedName>
</protein>
<evidence type="ECO:0000256" key="9">
    <source>
        <dbReference type="SAM" id="Phobius"/>
    </source>
</evidence>
<dbReference type="InParanoid" id="A0A1E7FAH3"/>
<dbReference type="KEGG" id="fcy:FRACYDRAFT_275565"/>
<name>A0A1E7FAH3_9STRA</name>